<proteinExistence type="predicted"/>
<sequence length="2148" mass="243729">MEPLWVLLDEVALEGLDGITTAALWHRLAARSPPFPLPLEPDTQQLLWAALSAQPDVRFYLLPQPRPPLRLHDRYEEIDLETGILETKRDPVSSDDIYPVHMILDNKDGIQGSCRYFKERVDITDQIRKKDLQPCCTYKEVVEKWGEKLVIVASQDQRYRALIGWEGDPDLKLPDFSYCILERLGRARWQGELQRDLHSGAFKVDAGKLHYHRRVLDRNGLITMQSHVIRLPSGAQQHSILLLLTRFHVDRRSKYDILMEKLSSMLSARSNQMETLANLREELGLCERTFKRLYQYMMNAGLAKVVSVPLQDINPNGGPYKTKKGTDVMVRCLKLLKEFRKKMEDYHDDDEEMITKAVQPVDIVCERDMLTQAYQLIESRGTKGISQAEIRLAMNVGKLEARMLCRLLDRYKVVKGFMEDEGRQRTTKYISYIFAEESDLNRQFEREKARSEQLATVSLALVPEDSPPVEDVSPGEDETLVSESDNEEERKDGKKRGKGQKANSGSLLKLSAQDDAHQTPPAKGSKPTAVKSQGKKLPSPQILEDPEELPDSISGESSTLETLKQESSVSTCAHFTDEDGDVAVVEEVRLEDPKVRSQKKERRSKAAAAERSHETYRLLKRRNLIVEAVRNLRLIESLFTLQKMVMDQEKQEGVSTKCCKKSIVRLVQKLAREGLLRLYRTMVIQDGISKKVEFVVHPSVSPSDPLVKSAIEQVRFRISNSSTANRQTPTSQDHGEEENQGQEAVPDSGKMQESSCKADNSRAGKADEKMGITQLKNYHPVTVPGLGRSLGFLPKMPRLRMVHMFLWYLIYGHPLNGTRQKGGSDGEKKQGLDENAAVVEPQPDGTLEIVTTVSNPETSAQETEVELSNQTVYVDDTSWMRYIPPLPVHREFGFGWALVSDILLCLPLSVFVQIVQVSYKVEGLEDFLNDPLKKHTLIRFLPRSVRQQLLYKRRYIFSVVENLQRLCYMGLLQFGPTERFQDKDQVFVYMKRNAVIVDTTICDLHYNLAQSSRPFERRCYVLDTLQDVENFWFDLQCVCLNTPLGVVRCPRTKRSNLPGEETALDVEKEQESAVNKHNLERKCAMLEYTTGSREVVDDGSIPGDGLGAAGLDSSFYGHLKRNWIWTSYIINKTRKENTVSENSLTARLQTFLTKHPLPLSTAGNKINILGEAKVGSESLIQKEEYVEISKELTQDRTKRVRGGKSQKRKRLRKDVGKKTKKKKKEEDSVEKSKRLRYHDKADQSALLRMTRLRVTWTVQEDSLLMLCRIASHVLNAKVKGPFVPWQVVRDLMHSCFEESLDKTSHSVGRRARYIVRNPQTYLNYKVCLAEVYQDKALIEEFMNRENNYEDPQVCAKEFKEFVERLKEKFSSTLGNPKLEIPDTLQELFARFRVLAIGEDKNQGTKEDNLSSIYDIHFLVLQNLILSTLALSDNQMESCQSFQTFRLYQEYQDDILVKAFLECQQRSLVNRRRLNHTLGPKKSRALPFVPMSYQLSQSYYRVFTWRFPSTICTESFQFLEKLRDTAKSDQPDKFSFKDEENASSEGMVAFPMDGPGGQCVAMLSLFSLGLVAVNVRIPDQIIVVDSTMVENEVMKSLGKEGLEDEDDDDDELDDSSGGKKRIEVKAHQASHTNYLLMRGYYSPGIVSTRNLSPSDNIVVNSCQVKVRLRCAPLPGRLSSPVPSLLDNMAVGISCLPETFTRLIKVQEENYEVDKFLHECTERCGYNPRDVAAVLEIRSAIEATSHFGICKAELSKRFCSYEEVEAERSRSLEQYIQDLIEMQQVLEVGGHTVRLVAVVFARPWLLHSVCLRNRAEDADQPGADTALPDVPQERLPSEPGKGGQCLGEEEQLGRDTQPASDEEPPRKRCKTQNDALQVGSQLCQGPQPSLGSANGSNLDAGVTEPVTRKEAVTGDEEAGGSLGGQAEHPAELPEPAPEPMDVDTSKERDESRSQDKEREAENDELSTEHNKQIPVPEQSASEQDDDLSDFQENPGLPKGMEEHFASEKWKLAEACESVCFVGRPWRIVDGTLNRPVCKGMMEAVLYHVMSRPGVPQAALLQHYRGVLQPVAVLEILQGLEALGCIRRFYMKKPSPVSLFSQPAVEEELQNPRLSESPIIYYEPTIDCTFRLGRVFPGEVNWNKWVQIIPV</sequence>
<evidence type="ECO:0000259" key="7">
    <source>
        <dbReference type="Pfam" id="PF04182"/>
    </source>
</evidence>
<dbReference type="Proteomes" id="UP000658642">
    <property type="component" value="Unassembled WGS sequence"/>
</dbReference>
<evidence type="ECO:0000256" key="6">
    <source>
        <dbReference type="SAM" id="MobiDB-lite"/>
    </source>
</evidence>
<feature type="region of interest" description="Disordered" evidence="6">
    <location>
        <begin position="718"/>
        <end position="766"/>
    </location>
</feature>
<feature type="compositionally biased region" description="Polar residues" evidence="6">
    <location>
        <begin position="1870"/>
        <end position="1895"/>
    </location>
</feature>
<feature type="compositionally biased region" description="Basic residues" evidence="6">
    <location>
        <begin position="596"/>
        <end position="605"/>
    </location>
</feature>
<feature type="compositionally biased region" description="Basic and acidic residues" evidence="6">
    <location>
        <begin position="1941"/>
        <end position="1957"/>
    </location>
</feature>
<evidence type="ECO:0000259" key="8">
    <source>
        <dbReference type="Pfam" id="PF23704"/>
    </source>
</evidence>
<dbReference type="InterPro" id="IPR035625">
    <property type="entry name" value="Tfc3-like_eWH"/>
</dbReference>
<keyword evidence="2" id="KW-0597">Phosphoprotein</keyword>
<dbReference type="GO" id="GO:0005634">
    <property type="term" value="C:nucleus"/>
    <property type="evidence" value="ECO:0007669"/>
    <property type="project" value="UniProtKB-SubCell"/>
</dbReference>
<keyword evidence="11" id="KW-1185">Reference proteome</keyword>
<evidence type="ECO:0000256" key="1">
    <source>
        <dbReference type="ARBA" id="ARBA00004123"/>
    </source>
</evidence>
<protein>
    <submittedName>
        <fullName evidence="10">TF3C1 factor</fullName>
    </submittedName>
</protein>
<feature type="region of interest" description="Disordered" evidence="6">
    <location>
        <begin position="1597"/>
        <end position="1620"/>
    </location>
</feature>
<feature type="domain" description="General transcription factor 3C polypeptide 1 winged-helix" evidence="8">
    <location>
        <begin position="7"/>
        <end position="61"/>
    </location>
</feature>
<feature type="compositionally biased region" description="Basic residues" evidence="6">
    <location>
        <begin position="1198"/>
        <end position="1212"/>
    </location>
</feature>
<feature type="non-terminal residue" evidence="10">
    <location>
        <position position="2148"/>
    </location>
</feature>
<dbReference type="Pfam" id="PF24101">
    <property type="entry name" value="WHD_GTF3C1"/>
    <property type="match status" value="1"/>
</dbReference>
<comment type="subcellular location">
    <subcellularLocation>
        <location evidence="1">Nucleus</location>
    </subcellularLocation>
</comment>
<evidence type="ECO:0000256" key="4">
    <source>
        <dbReference type="ARBA" id="ARBA00023163"/>
    </source>
</evidence>
<organism evidence="10 11">
    <name type="scientific">Atrichornis clamosus</name>
    <dbReference type="NCBI Taxonomy" id="449594"/>
    <lineage>
        <taxon>Eukaryota</taxon>
        <taxon>Metazoa</taxon>
        <taxon>Chordata</taxon>
        <taxon>Craniata</taxon>
        <taxon>Vertebrata</taxon>
        <taxon>Euteleostomi</taxon>
        <taxon>Archelosauria</taxon>
        <taxon>Archosauria</taxon>
        <taxon>Dinosauria</taxon>
        <taxon>Saurischia</taxon>
        <taxon>Theropoda</taxon>
        <taxon>Coelurosauria</taxon>
        <taxon>Aves</taxon>
        <taxon>Neognathae</taxon>
        <taxon>Neoaves</taxon>
        <taxon>Telluraves</taxon>
        <taxon>Australaves</taxon>
        <taxon>Passeriformes</taxon>
        <taxon>Menuridae</taxon>
        <taxon>Atrichornis</taxon>
    </lineage>
</organism>
<dbReference type="GO" id="GO:0003677">
    <property type="term" value="F:DNA binding"/>
    <property type="evidence" value="ECO:0007669"/>
    <property type="project" value="UniProtKB-KW"/>
</dbReference>
<name>A0A852PH01_9PASS</name>
<evidence type="ECO:0000313" key="11">
    <source>
        <dbReference type="Proteomes" id="UP000658642"/>
    </source>
</evidence>
<dbReference type="Pfam" id="PF23704">
    <property type="entry name" value="WHD_GTF3C1_N"/>
    <property type="match status" value="1"/>
</dbReference>
<dbReference type="PANTHER" id="PTHR15180:SF1">
    <property type="entry name" value="GENERAL TRANSCRIPTION FACTOR 3C POLYPEPTIDE 1"/>
    <property type="match status" value="1"/>
</dbReference>
<feature type="compositionally biased region" description="Polar residues" evidence="6">
    <location>
        <begin position="554"/>
        <end position="568"/>
    </location>
</feature>
<dbReference type="PANTHER" id="PTHR15180">
    <property type="entry name" value="GENERAL TRANSCRIPTION FACTOR 3C POLYPEPTIDE 1"/>
    <property type="match status" value="1"/>
</dbReference>
<keyword evidence="3" id="KW-0238">DNA-binding</keyword>
<dbReference type="OrthoDB" id="68020at2759"/>
<feature type="compositionally biased region" description="Acidic residues" evidence="6">
    <location>
        <begin position="1601"/>
        <end position="1613"/>
    </location>
</feature>
<dbReference type="EMBL" id="WBMZ01012889">
    <property type="protein sequence ID" value="NXY23245.1"/>
    <property type="molecule type" value="Genomic_DNA"/>
</dbReference>
<dbReference type="Pfam" id="PF04182">
    <property type="entry name" value="B-block_TFIIIC"/>
    <property type="match status" value="1"/>
</dbReference>
<gene>
    <name evidence="10" type="primary">Gtf3c1</name>
    <name evidence="10" type="ORF">ATRCLA_R13754</name>
</gene>
<reference evidence="10" key="1">
    <citation type="submission" date="2020-02" db="EMBL/GenBank/DDBJ databases">
        <title>Bird 10,000 Genomes (B10K) Project - Family phase.</title>
        <authorList>
            <person name="Zhang G."/>
        </authorList>
    </citation>
    <scope>NUCLEOTIDE SEQUENCE</scope>
    <source>
        <strain evidence="10">B10K-DU-029-61</strain>
        <tissue evidence="10">Blood</tissue>
    </source>
</reference>
<keyword evidence="5" id="KW-0539">Nucleus</keyword>
<dbReference type="GO" id="GO:0006384">
    <property type="term" value="P:transcription initiation at RNA polymerase III promoter"/>
    <property type="evidence" value="ECO:0007669"/>
    <property type="project" value="InterPro"/>
</dbReference>
<feature type="domain" description="B-block binding subunit of TFIIIC" evidence="7">
    <location>
        <begin position="174"/>
        <end position="249"/>
    </location>
</feature>
<feature type="region of interest" description="Disordered" evidence="6">
    <location>
        <begin position="593"/>
        <end position="612"/>
    </location>
</feature>
<dbReference type="GO" id="GO:0000127">
    <property type="term" value="C:transcription factor TFIIIC complex"/>
    <property type="evidence" value="ECO:0007669"/>
    <property type="project" value="InterPro"/>
</dbReference>
<evidence type="ECO:0000256" key="5">
    <source>
        <dbReference type="ARBA" id="ARBA00023242"/>
    </source>
</evidence>
<dbReference type="GO" id="GO:0042791">
    <property type="term" value="P:5S class rRNA transcription by RNA polymerase III"/>
    <property type="evidence" value="ECO:0007669"/>
    <property type="project" value="TreeGrafter"/>
</dbReference>
<comment type="caution">
    <text evidence="10">The sequence shown here is derived from an EMBL/GenBank/DDBJ whole genome shotgun (WGS) entry which is preliminary data.</text>
</comment>
<accession>A0A852PH01</accession>
<evidence type="ECO:0000313" key="10">
    <source>
        <dbReference type="EMBL" id="NXY23245.1"/>
    </source>
</evidence>
<feature type="non-terminal residue" evidence="10">
    <location>
        <position position="1"/>
    </location>
</feature>
<evidence type="ECO:0000259" key="9">
    <source>
        <dbReference type="Pfam" id="PF24101"/>
    </source>
</evidence>
<evidence type="ECO:0000256" key="3">
    <source>
        <dbReference type="ARBA" id="ARBA00023125"/>
    </source>
</evidence>
<feature type="region of interest" description="Disordered" evidence="6">
    <location>
        <begin position="1817"/>
        <end position="1993"/>
    </location>
</feature>
<feature type="domain" description="GTF3C1 extended winged-helix" evidence="9">
    <location>
        <begin position="613"/>
        <end position="721"/>
    </location>
</feature>
<dbReference type="InterPro" id="IPR044210">
    <property type="entry name" value="Tfc3-like"/>
</dbReference>
<dbReference type="InterPro" id="IPR007309">
    <property type="entry name" value="TFIIIC_Bblock-bd"/>
</dbReference>
<feature type="region of interest" description="Disordered" evidence="6">
    <location>
        <begin position="458"/>
        <end position="568"/>
    </location>
</feature>
<feature type="compositionally biased region" description="Polar residues" evidence="6">
    <location>
        <begin position="718"/>
        <end position="732"/>
    </location>
</feature>
<evidence type="ECO:0000256" key="2">
    <source>
        <dbReference type="ARBA" id="ARBA00022553"/>
    </source>
</evidence>
<feature type="region of interest" description="Disordered" evidence="6">
    <location>
        <begin position="1196"/>
        <end position="1232"/>
    </location>
</feature>
<feature type="compositionally biased region" description="Acidic residues" evidence="6">
    <location>
        <begin position="473"/>
        <end position="487"/>
    </location>
</feature>
<dbReference type="InterPro" id="IPR056467">
    <property type="entry name" value="eWH_GTF3C1"/>
</dbReference>
<dbReference type="CDD" id="cd16169">
    <property type="entry name" value="Tau138_eWH"/>
    <property type="match status" value="1"/>
</dbReference>
<keyword evidence="4" id="KW-0804">Transcription</keyword>
<dbReference type="InterPro" id="IPR056428">
    <property type="entry name" value="WH_GTF3C1"/>
</dbReference>